<sequence length="261" mass="27870">MDNRVRDAGRPVREFMTGVGLLVRGLGTYARNPGLVVLGMLPALIAFALLLVALIALLVFLGPESRAVTWFANGWSDGLRDLLRVLAAITIVGVFALLAFVAFTGLTLAVGDPFYEKISERVEDALGGVPNAVEVPWWRGIFRGLAESIRLLVFSAVVGVLLFVGGLLPAVGQTVVPVIGALVGGWVLALELTGVAGARRGLRLRERRELLRRHRFLALGFGVSVFVCFLIPFGAILGMPAAVVGATLMTRRMHGLPIQAP</sequence>
<keyword evidence="3" id="KW-1003">Cell membrane</keyword>
<dbReference type="Proteomes" id="UP001501570">
    <property type="component" value="Unassembled WGS sequence"/>
</dbReference>
<feature type="transmembrane region" description="Helical" evidence="10">
    <location>
        <begin position="174"/>
        <end position="195"/>
    </location>
</feature>
<feature type="transmembrane region" description="Helical" evidence="10">
    <location>
        <begin position="82"/>
        <end position="111"/>
    </location>
</feature>
<reference evidence="12" key="1">
    <citation type="journal article" date="2019" name="Int. J. Syst. Evol. Microbiol.">
        <title>The Global Catalogue of Microorganisms (GCM) 10K type strain sequencing project: providing services to taxonomists for standard genome sequencing and annotation.</title>
        <authorList>
            <consortium name="The Broad Institute Genomics Platform"/>
            <consortium name="The Broad Institute Genome Sequencing Center for Infectious Disease"/>
            <person name="Wu L."/>
            <person name="Ma J."/>
        </authorList>
    </citation>
    <scope>NUCLEOTIDE SEQUENCE [LARGE SCALE GENOMIC DNA]</scope>
    <source>
        <strain evidence="12">JCM 18304</strain>
    </source>
</reference>
<evidence type="ECO:0000256" key="4">
    <source>
        <dbReference type="ARBA" id="ARBA00022519"/>
    </source>
</evidence>
<evidence type="ECO:0000313" key="11">
    <source>
        <dbReference type="EMBL" id="GAA5177802.1"/>
    </source>
</evidence>
<feature type="transmembrane region" description="Helical" evidence="10">
    <location>
        <begin position="34"/>
        <end position="62"/>
    </location>
</feature>
<feature type="transmembrane region" description="Helical" evidence="10">
    <location>
        <begin position="216"/>
        <end position="243"/>
    </location>
</feature>
<keyword evidence="9 10" id="KW-0472">Membrane</keyword>
<keyword evidence="8" id="KW-0764">Sulfate transport</keyword>
<evidence type="ECO:0000256" key="8">
    <source>
        <dbReference type="ARBA" id="ARBA00023032"/>
    </source>
</evidence>
<keyword evidence="6 10" id="KW-0812">Transmembrane</keyword>
<comment type="subcellular location">
    <subcellularLocation>
        <location evidence="1">Membrane</location>
        <topology evidence="1">Multi-pass membrane protein</topology>
    </subcellularLocation>
</comment>
<evidence type="ECO:0000256" key="7">
    <source>
        <dbReference type="ARBA" id="ARBA00022989"/>
    </source>
</evidence>
<organism evidence="11 12">
    <name type="scientific">Rugosimonospora acidiphila</name>
    <dbReference type="NCBI Taxonomy" id="556531"/>
    <lineage>
        <taxon>Bacteria</taxon>
        <taxon>Bacillati</taxon>
        <taxon>Actinomycetota</taxon>
        <taxon>Actinomycetes</taxon>
        <taxon>Micromonosporales</taxon>
        <taxon>Micromonosporaceae</taxon>
        <taxon>Rugosimonospora</taxon>
    </lineage>
</organism>
<keyword evidence="12" id="KW-1185">Reference proteome</keyword>
<keyword evidence="5" id="KW-0028">Amino-acid biosynthesis</keyword>
<dbReference type="EMBL" id="BAABJQ010000001">
    <property type="protein sequence ID" value="GAA5177802.1"/>
    <property type="molecule type" value="Genomic_DNA"/>
</dbReference>
<dbReference type="InterPro" id="IPR050480">
    <property type="entry name" value="CysZ-like"/>
</dbReference>
<dbReference type="PANTHER" id="PTHR37468:SF1">
    <property type="entry name" value="SULFATE TRANSPORTER CYSZ"/>
    <property type="match status" value="1"/>
</dbReference>
<dbReference type="InterPro" id="IPR059112">
    <property type="entry name" value="CysZ/EI24"/>
</dbReference>
<evidence type="ECO:0000256" key="5">
    <source>
        <dbReference type="ARBA" id="ARBA00022605"/>
    </source>
</evidence>
<comment type="caution">
    <text evidence="11">The sequence shown here is derived from an EMBL/GenBank/DDBJ whole genome shotgun (WGS) entry which is preliminary data.</text>
</comment>
<keyword evidence="4" id="KW-0997">Cell inner membrane</keyword>
<dbReference type="Pfam" id="PF07264">
    <property type="entry name" value="EI24"/>
    <property type="match status" value="1"/>
</dbReference>
<evidence type="ECO:0000256" key="10">
    <source>
        <dbReference type="SAM" id="Phobius"/>
    </source>
</evidence>
<evidence type="ECO:0000256" key="1">
    <source>
        <dbReference type="ARBA" id="ARBA00004141"/>
    </source>
</evidence>
<accession>A0ABP9RHD0</accession>
<name>A0ABP9RHD0_9ACTN</name>
<evidence type="ECO:0000256" key="6">
    <source>
        <dbReference type="ARBA" id="ARBA00022692"/>
    </source>
</evidence>
<evidence type="ECO:0000256" key="2">
    <source>
        <dbReference type="ARBA" id="ARBA00022448"/>
    </source>
</evidence>
<keyword evidence="2" id="KW-0813">Transport</keyword>
<protein>
    <submittedName>
        <fullName evidence="11">EI24 domain-containing protein</fullName>
    </submittedName>
</protein>
<feature type="transmembrane region" description="Helical" evidence="10">
    <location>
        <begin position="149"/>
        <end position="168"/>
    </location>
</feature>
<proteinExistence type="predicted"/>
<keyword evidence="7 10" id="KW-1133">Transmembrane helix</keyword>
<evidence type="ECO:0000313" key="12">
    <source>
        <dbReference type="Proteomes" id="UP001501570"/>
    </source>
</evidence>
<evidence type="ECO:0000256" key="3">
    <source>
        <dbReference type="ARBA" id="ARBA00022475"/>
    </source>
</evidence>
<evidence type="ECO:0000256" key="9">
    <source>
        <dbReference type="ARBA" id="ARBA00023136"/>
    </source>
</evidence>
<gene>
    <name evidence="11" type="ORF">GCM10023322_03390</name>
</gene>
<dbReference type="PANTHER" id="PTHR37468">
    <property type="entry name" value="SULFATE TRANSPORTER CYSZ"/>
    <property type="match status" value="1"/>
</dbReference>